<feature type="transmembrane region" description="Helical" evidence="4">
    <location>
        <begin position="387"/>
        <end position="410"/>
    </location>
</feature>
<feature type="transmembrane region" description="Helical" evidence="4">
    <location>
        <begin position="233"/>
        <end position="251"/>
    </location>
</feature>
<proteinExistence type="predicted"/>
<gene>
    <name evidence="6" type="ORF">BIP78_0849</name>
</gene>
<dbReference type="KEGG" id="bih:BIP78_0849"/>
<feature type="transmembrane region" description="Helical" evidence="4">
    <location>
        <begin position="60"/>
        <end position="81"/>
    </location>
</feature>
<dbReference type="GO" id="GO:0022857">
    <property type="term" value="F:transmembrane transporter activity"/>
    <property type="evidence" value="ECO:0007669"/>
    <property type="project" value="InterPro"/>
</dbReference>
<feature type="transmembrane region" description="Helical" evidence="4">
    <location>
        <begin position="21"/>
        <end position="40"/>
    </location>
</feature>
<dbReference type="EMBL" id="CP034928">
    <property type="protein sequence ID" value="QAA76615.1"/>
    <property type="molecule type" value="Genomic_DNA"/>
</dbReference>
<dbReference type="InterPro" id="IPR011701">
    <property type="entry name" value="MFS"/>
</dbReference>
<dbReference type="CDD" id="cd17353">
    <property type="entry name" value="MFS_OFA_like"/>
    <property type="match status" value="1"/>
</dbReference>
<evidence type="ECO:0000256" key="1">
    <source>
        <dbReference type="ARBA" id="ARBA00022692"/>
    </source>
</evidence>
<evidence type="ECO:0000256" key="4">
    <source>
        <dbReference type="SAM" id="Phobius"/>
    </source>
</evidence>
<feature type="domain" description="Major facilitator superfamily (MFS) profile" evidence="5">
    <location>
        <begin position="20"/>
        <end position="414"/>
    </location>
</feature>
<accession>A0A410FU28</accession>
<evidence type="ECO:0000313" key="6">
    <source>
        <dbReference type="EMBL" id="QAA76615.1"/>
    </source>
</evidence>
<feature type="transmembrane region" description="Helical" evidence="4">
    <location>
        <begin position="257"/>
        <end position="278"/>
    </location>
</feature>
<feature type="transmembrane region" description="Helical" evidence="4">
    <location>
        <begin position="111"/>
        <end position="133"/>
    </location>
</feature>
<evidence type="ECO:0000259" key="5">
    <source>
        <dbReference type="PROSITE" id="PS50850"/>
    </source>
</evidence>
<keyword evidence="3 4" id="KW-0472">Membrane</keyword>
<feature type="transmembrane region" description="Helical" evidence="4">
    <location>
        <begin position="323"/>
        <end position="351"/>
    </location>
</feature>
<dbReference type="PROSITE" id="PS50850">
    <property type="entry name" value="MFS"/>
    <property type="match status" value="1"/>
</dbReference>
<dbReference type="InterPro" id="IPR036259">
    <property type="entry name" value="MFS_trans_sf"/>
</dbReference>
<feature type="transmembrane region" description="Helical" evidence="4">
    <location>
        <begin position="298"/>
        <end position="317"/>
    </location>
</feature>
<dbReference type="SUPFAM" id="SSF103473">
    <property type="entry name" value="MFS general substrate transporter"/>
    <property type="match status" value="1"/>
</dbReference>
<dbReference type="InterPro" id="IPR020846">
    <property type="entry name" value="MFS_dom"/>
</dbReference>
<feature type="transmembrane region" description="Helical" evidence="4">
    <location>
        <begin position="88"/>
        <end position="105"/>
    </location>
</feature>
<feature type="transmembrane region" description="Helical" evidence="4">
    <location>
        <begin position="145"/>
        <end position="166"/>
    </location>
</feature>
<dbReference type="Pfam" id="PF07690">
    <property type="entry name" value="MFS_1"/>
    <property type="match status" value="1"/>
</dbReference>
<feature type="transmembrane region" description="Helical" evidence="4">
    <location>
        <begin position="360"/>
        <end position="381"/>
    </location>
</feature>
<name>A0A410FU28_BIPS1</name>
<protein>
    <submittedName>
        <fullName evidence="6">Putative MFS-type transporter</fullName>
    </submittedName>
</protein>
<feature type="transmembrane region" description="Helical" evidence="4">
    <location>
        <begin position="172"/>
        <end position="194"/>
    </location>
</feature>
<dbReference type="Gene3D" id="1.20.1250.20">
    <property type="entry name" value="MFS general substrate transporter like domains"/>
    <property type="match status" value="2"/>
</dbReference>
<keyword evidence="1 4" id="KW-0812">Transmembrane</keyword>
<dbReference type="Proteomes" id="UP000287233">
    <property type="component" value="Chromosome"/>
</dbReference>
<keyword evidence="2 4" id="KW-1133">Transmembrane helix</keyword>
<organism evidence="6 7">
    <name type="scientific">Bipolaricaulis sibiricus</name>
    <dbReference type="NCBI Taxonomy" id="2501609"/>
    <lineage>
        <taxon>Bacteria</taxon>
        <taxon>Candidatus Bipolaricaulota</taxon>
        <taxon>Candidatus Bipolaricaulia</taxon>
        <taxon>Candidatus Bipolaricaulales</taxon>
        <taxon>Candidatus Bipolaricaulaceae</taxon>
        <taxon>Candidatus Bipolaricaulis</taxon>
    </lineage>
</organism>
<dbReference type="AlphaFoldDB" id="A0A410FU28"/>
<dbReference type="PANTHER" id="PTHR11360">
    <property type="entry name" value="MONOCARBOXYLATE TRANSPORTER"/>
    <property type="match status" value="1"/>
</dbReference>
<sequence>MAKRSVREGTVFGMRPAVGRWGFVALGLTINLCLGAVYAFSVFKTPLRDLWGISATASGFLFMVFLAMFAVGMAVTGPFLARHGPRRVSLVGGALVGLGWLLAGFSPNIGVLTLFYGGVAGGGVGVLYGCPIATSTAWFPDRRGLAVGLTVLGFGVSPLVTAPLLALSIAQLGVLPTFTVFGALFLTLLVFLALPLRFPPPGWAPAGWVPTAKQRARAGIELDRAQIVRTVQFYALWGGFTLGSVAGLMAVSLSKDFGVEVAGAGAGLATLAVSLFAVFNGAGRPAFGWLIDRTTPRFAAAVSFTLILLAAAGLYGWGEGSLAVYLVAFSVLWLNLGGWVAMAPASTAALFGPRHYPRNFALVFSGYGVGAIGGTLLSGAIRDATGSYLPVFLPVMGLAALGIATSVLGLRPVRPPLSAGTAPGSGRAAAR</sequence>
<reference evidence="7" key="1">
    <citation type="submission" date="2018-12" db="EMBL/GenBank/DDBJ databases">
        <title>Complete genome sequence of an uncultured bacterium of the candidate phylum Bipolaricaulota.</title>
        <authorList>
            <person name="Kadnikov V.V."/>
            <person name="Mardanov A.V."/>
            <person name="Beletsky A.V."/>
            <person name="Frank Y.A."/>
            <person name="Karnachuk O.V."/>
            <person name="Ravin N.V."/>
        </authorList>
    </citation>
    <scope>NUCLEOTIDE SEQUENCE [LARGE SCALE GENOMIC DNA]</scope>
</reference>
<evidence type="ECO:0000313" key="7">
    <source>
        <dbReference type="Proteomes" id="UP000287233"/>
    </source>
</evidence>
<dbReference type="InterPro" id="IPR050327">
    <property type="entry name" value="Proton-linked_MCT"/>
</dbReference>
<evidence type="ECO:0000256" key="2">
    <source>
        <dbReference type="ARBA" id="ARBA00022989"/>
    </source>
</evidence>
<evidence type="ECO:0000256" key="3">
    <source>
        <dbReference type="ARBA" id="ARBA00023136"/>
    </source>
</evidence>
<dbReference type="PANTHER" id="PTHR11360:SF304">
    <property type="entry name" value="MFS DOMAIN-CONTAINING PROTEIN"/>
    <property type="match status" value="1"/>
</dbReference>